<dbReference type="AlphaFoldDB" id="A0A7S3GA22"/>
<sequence length="199" mass="22017">MGIDNIIMTAMEALRNGAAYGTKIRAPHAFVMLLIFSKRSIRDKLKSVIKLTAEHARKLGTYAFGYKLIQKGMEGVGVPKLAAVFAAGTATSSLVFGKDDAINSQLAMYVLSRVVFGCVRWLVSNGKIPPALVQIAPFRVISALLWGIVMVMFEWADTRQHLQSSMVASMHDIYDNPKRDWDVKSILPMLGFWLGDLVL</sequence>
<dbReference type="InterPro" id="IPR019531">
    <property type="entry name" value="Pmp4"/>
</dbReference>
<dbReference type="GO" id="GO:0005778">
    <property type="term" value="C:peroxisomal membrane"/>
    <property type="evidence" value="ECO:0007669"/>
    <property type="project" value="TreeGrafter"/>
</dbReference>
<name>A0A7S3GA22_9EUKA</name>
<organism evidence="1">
    <name type="scientific">Palpitomonas bilix</name>
    <dbReference type="NCBI Taxonomy" id="652834"/>
    <lineage>
        <taxon>Eukaryota</taxon>
        <taxon>Eukaryota incertae sedis</taxon>
    </lineage>
</organism>
<dbReference type="PANTHER" id="PTHR15460">
    <property type="entry name" value="PEROXISOMAL MEMBRANE PROTEIN 4"/>
    <property type="match status" value="1"/>
</dbReference>
<proteinExistence type="predicted"/>
<dbReference type="EMBL" id="HBIB01032193">
    <property type="protein sequence ID" value="CAE0258560.1"/>
    <property type="molecule type" value="Transcribed_RNA"/>
</dbReference>
<gene>
    <name evidence="1" type="ORF">PBIL07802_LOCUS20823</name>
</gene>
<protein>
    <recommendedName>
        <fullName evidence="2">Peroxisomal membrane protein 4</fullName>
    </recommendedName>
</protein>
<evidence type="ECO:0000313" key="1">
    <source>
        <dbReference type="EMBL" id="CAE0258560.1"/>
    </source>
</evidence>
<evidence type="ECO:0008006" key="2">
    <source>
        <dbReference type="Google" id="ProtNLM"/>
    </source>
</evidence>
<accession>A0A7S3GA22</accession>
<dbReference type="Pfam" id="PF02466">
    <property type="entry name" value="Tim17"/>
    <property type="match status" value="1"/>
</dbReference>
<reference evidence="1" key="1">
    <citation type="submission" date="2021-01" db="EMBL/GenBank/DDBJ databases">
        <authorList>
            <person name="Corre E."/>
            <person name="Pelletier E."/>
            <person name="Niang G."/>
            <person name="Scheremetjew M."/>
            <person name="Finn R."/>
            <person name="Kale V."/>
            <person name="Holt S."/>
            <person name="Cochrane G."/>
            <person name="Meng A."/>
            <person name="Brown T."/>
            <person name="Cohen L."/>
        </authorList>
    </citation>
    <scope>NUCLEOTIDE SEQUENCE</scope>
    <source>
        <strain evidence="1">NIES-2562</strain>
    </source>
</reference>
<dbReference type="PANTHER" id="PTHR15460:SF3">
    <property type="entry name" value="PEROXISOMAL MEMBRANE PROTEIN 4"/>
    <property type="match status" value="1"/>
</dbReference>